<reference evidence="8" key="1">
    <citation type="submission" date="2016-11" db="EMBL/GenBank/DDBJ databases">
        <authorList>
            <person name="Varghese N."/>
            <person name="Submissions S."/>
        </authorList>
    </citation>
    <scope>NUCLEOTIDE SEQUENCE [LARGE SCALE GENOMIC DNA]</scope>
    <source>
        <strain evidence="8">UWOS</strain>
    </source>
</reference>
<evidence type="ECO:0000256" key="4">
    <source>
        <dbReference type="ARBA" id="ARBA00022679"/>
    </source>
</evidence>
<sequence length="234" mass="26798">MPQKFSKRPSLIHFPLFQGRRATPSVKGLKQLLEYHGVVLQQETLEQLWAYHQLLREHNKDQDLTRLNAFETIVERHYADCTLINAYVPKWPKRMIDVGSGAGFPGIPLKLVNPEIRLTLCEPRPNRIEFLNLVIRELGLQGIDVFGHKVTSRSLTFPVEGVISRAFEKIELTLPRIQKALVPGGKAYFMKGPAVQEELATLHPEDFGFKLAGKYFYRIPQSTQDRALIVLEKE</sequence>
<dbReference type="EMBL" id="FRAW01000010">
    <property type="protein sequence ID" value="SHK56390.1"/>
    <property type="molecule type" value="Genomic_DNA"/>
</dbReference>
<dbReference type="PANTHER" id="PTHR31760">
    <property type="entry name" value="S-ADENOSYL-L-METHIONINE-DEPENDENT METHYLTRANSFERASES SUPERFAMILY PROTEIN"/>
    <property type="match status" value="1"/>
</dbReference>
<dbReference type="RefSeq" id="WP_083545736.1">
    <property type="nucleotide sequence ID" value="NZ_FRAW01000010.1"/>
</dbReference>
<dbReference type="InterPro" id="IPR029063">
    <property type="entry name" value="SAM-dependent_MTases_sf"/>
</dbReference>
<comment type="subcellular location">
    <subcellularLocation>
        <location evidence="6">Cytoplasm</location>
    </subcellularLocation>
</comment>
<dbReference type="Pfam" id="PF02527">
    <property type="entry name" value="GidB"/>
    <property type="match status" value="1"/>
</dbReference>
<proteinExistence type="inferred from homology"/>
<keyword evidence="2 6" id="KW-0698">rRNA processing</keyword>
<organism evidence="7 8">
    <name type="scientific">Fibrobacter intestinalis</name>
    <dbReference type="NCBI Taxonomy" id="28122"/>
    <lineage>
        <taxon>Bacteria</taxon>
        <taxon>Pseudomonadati</taxon>
        <taxon>Fibrobacterota</taxon>
        <taxon>Fibrobacteria</taxon>
        <taxon>Fibrobacterales</taxon>
        <taxon>Fibrobacteraceae</taxon>
        <taxon>Fibrobacter</taxon>
    </lineage>
</organism>
<dbReference type="SUPFAM" id="SSF53335">
    <property type="entry name" value="S-adenosyl-L-methionine-dependent methyltransferases"/>
    <property type="match status" value="1"/>
</dbReference>
<gene>
    <name evidence="6" type="primary">rsmG</name>
    <name evidence="7" type="ORF">SAMN05720469_1104</name>
</gene>
<evidence type="ECO:0000256" key="6">
    <source>
        <dbReference type="HAMAP-Rule" id="MF_00074"/>
    </source>
</evidence>
<evidence type="ECO:0000256" key="2">
    <source>
        <dbReference type="ARBA" id="ARBA00022552"/>
    </source>
</evidence>
<feature type="binding site" evidence="6">
    <location>
        <position position="165"/>
    </location>
    <ligand>
        <name>S-adenosyl-L-methionine</name>
        <dbReference type="ChEBI" id="CHEBI:59789"/>
    </ligand>
</feature>
<dbReference type="Gene3D" id="3.40.50.150">
    <property type="entry name" value="Vaccinia Virus protein VP39"/>
    <property type="match status" value="1"/>
</dbReference>
<feature type="binding site" evidence="6">
    <location>
        <position position="99"/>
    </location>
    <ligand>
        <name>S-adenosyl-L-methionine</name>
        <dbReference type="ChEBI" id="CHEBI:59789"/>
    </ligand>
</feature>
<dbReference type="AlphaFoldDB" id="A0A1M6THH5"/>
<dbReference type="Proteomes" id="UP000184275">
    <property type="component" value="Unassembled WGS sequence"/>
</dbReference>
<dbReference type="CDD" id="cd02440">
    <property type="entry name" value="AdoMet_MTases"/>
    <property type="match status" value="1"/>
</dbReference>
<dbReference type="EC" id="2.1.1.-" evidence="6"/>
<evidence type="ECO:0000256" key="3">
    <source>
        <dbReference type="ARBA" id="ARBA00022603"/>
    </source>
</evidence>
<comment type="caution">
    <text evidence="6">Lacks conserved residue(s) required for the propagation of feature annotation.</text>
</comment>
<comment type="function">
    <text evidence="6">Specifically methylates the N7 position of a guanine in 16S rRNA.</text>
</comment>
<dbReference type="GO" id="GO:0070043">
    <property type="term" value="F:rRNA (guanine-N7-)-methyltransferase activity"/>
    <property type="evidence" value="ECO:0007669"/>
    <property type="project" value="UniProtKB-UniRule"/>
</dbReference>
<evidence type="ECO:0000256" key="5">
    <source>
        <dbReference type="ARBA" id="ARBA00022691"/>
    </source>
</evidence>
<dbReference type="HAMAP" id="MF_00074">
    <property type="entry name" value="16SrRNA_methyltr_G"/>
    <property type="match status" value="1"/>
</dbReference>
<evidence type="ECO:0000313" key="8">
    <source>
        <dbReference type="Proteomes" id="UP000184275"/>
    </source>
</evidence>
<accession>A0A1M6THH5</accession>
<keyword evidence="3 6" id="KW-0489">Methyltransferase</keyword>
<feature type="binding site" evidence="6">
    <location>
        <position position="104"/>
    </location>
    <ligand>
        <name>S-adenosyl-L-methionine</name>
        <dbReference type="ChEBI" id="CHEBI:59789"/>
    </ligand>
</feature>
<dbReference type="GO" id="GO:0005829">
    <property type="term" value="C:cytosol"/>
    <property type="evidence" value="ECO:0007669"/>
    <property type="project" value="TreeGrafter"/>
</dbReference>
<evidence type="ECO:0000313" key="7">
    <source>
        <dbReference type="EMBL" id="SHK56390.1"/>
    </source>
</evidence>
<keyword evidence="4 6" id="KW-0808">Transferase</keyword>
<dbReference type="NCBIfam" id="TIGR00138">
    <property type="entry name" value="rsmG_gidB"/>
    <property type="match status" value="1"/>
</dbReference>
<dbReference type="PANTHER" id="PTHR31760:SF0">
    <property type="entry name" value="S-ADENOSYL-L-METHIONINE-DEPENDENT METHYLTRANSFERASES SUPERFAMILY PROTEIN"/>
    <property type="match status" value="1"/>
</dbReference>
<keyword evidence="1 6" id="KW-0963">Cytoplasm</keyword>
<dbReference type="InterPro" id="IPR003682">
    <property type="entry name" value="rRNA_ssu_MeTfrase_G"/>
</dbReference>
<protein>
    <recommendedName>
        <fullName evidence="6">Ribosomal RNA small subunit methyltransferase G</fullName>
        <ecNumber evidence="6">2.1.1.-</ecNumber>
    </recommendedName>
    <alternativeName>
        <fullName evidence="6">16S rRNA 7-methylguanosine methyltransferase</fullName>
        <shortName evidence="6">16S rRNA m7G methyltransferase</shortName>
    </alternativeName>
</protein>
<keyword evidence="8" id="KW-1185">Reference proteome</keyword>
<name>A0A1M6THH5_9BACT</name>
<keyword evidence="5 6" id="KW-0949">S-adenosyl-L-methionine</keyword>
<dbReference type="PIRSF" id="PIRSF003078">
    <property type="entry name" value="GidB"/>
    <property type="match status" value="1"/>
</dbReference>
<evidence type="ECO:0000256" key="1">
    <source>
        <dbReference type="ARBA" id="ARBA00022490"/>
    </source>
</evidence>
<comment type="similarity">
    <text evidence="6">Belongs to the methyltransferase superfamily. RNA methyltransferase RsmG family.</text>
</comment>